<dbReference type="InParanoid" id="A0A165G3W4"/>
<name>A0A165G3W4_EXIGL</name>
<sequence length="287" mass="29666">MLWKRTPKGSSGSSGSRGGGGSRSSSGGRGGSKGLSGTGRGTTKGYGGGKTTKVADDKPFAGRSIGGGNRDQIYGTAVYGSGYPYGAGNSSSTVAGRPFPFGYWPLYVLPPLPGSQEYGGSENTQRTGGRMTTSRVNAKANHAAADVYFLIGDNDSVSSIGQALNKSSCSATAAPLVNYISNTDVDSSEIIQWYRASSFAFALQGFNATVTLSHSGANGTLQHDLPATLDLSFLGCINKTIADNLPILGPKPRLSEGAKAGIIIGVIVAAFITLTVWYVCKKVKRSR</sequence>
<organism evidence="3 4">
    <name type="scientific">Exidia glandulosa HHB12029</name>
    <dbReference type="NCBI Taxonomy" id="1314781"/>
    <lineage>
        <taxon>Eukaryota</taxon>
        <taxon>Fungi</taxon>
        <taxon>Dikarya</taxon>
        <taxon>Basidiomycota</taxon>
        <taxon>Agaricomycotina</taxon>
        <taxon>Agaricomycetes</taxon>
        <taxon>Auriculariales</taxon>
        <taxon>Exidiaceae</taxon>
        <taxon>Exidia</taxon>
    </lineage>
</organism>
<feature type="region of interest" description="Disordered" evidence="1">
    <location>
        <begin position="1"/>
        <end position="67"/>
    </location>
</feature>
<evidence type="ECO:0000256" key="1">
    <source>
        <dbReference type="SAM" id="MobiDB-lite"/>
    </source>
</evidence>
<feature type="transmembrane region" description="Helical" evidence="2">
    <location>
        <begin position="260"/>
        <end position="280"/>
    </location>
</feature>
<evidence type="ECO:0000313" key="3">
    <source>
        <dbReference type="EMBL" id="KZV89946.1"/>
    </source>
</evidence>
<dbReference type="AlphaFoldDB" id="A0A165G3W4"/>
<keyword evidence="2" id="KW-0812">Transmembrane</keyword>
<reference evidence="3 4" key="1">
    <citation type="journal article" date="2016" name="Mol. Biol. Evol.">
        <title>Comparative Genomics of Early-Diverging Mushroom-Forming Fungi Provides Insights into the Origins of Lignocellulose Decay Capabilities.</title>
        <authorList>
            <person name="Nagy L.G."/>
            <person name="Riley R."/>
            <person name="Tritt A."/>
            <person name="Adam C."/>
            <person name="Daum C."/>
            <person name="Floudas D."/>
            <person name="Sun H."/>
            <person name="Yadav J.S."/>
            <person name="Pangilinan J."/>
            <person name="Larsson K.H."/>
            <person name="Matsuura K."/>
            <person name="Barry K."/>
            <person name="Labutti K."/>
            <person name="Kuo R."/>
            <person name="Ohm R.A."/>
            <person name="Bhattacharya S.S."/>
            <person name="Shirouzu T."/>
            <person name="Yoshinaga Y."/>
            <person name="Martin F.M."/>
            <person name="Grigoriev I.V."/>
            <person name="Hibbett D.S."/>
        </authorList>
    </citation>
    <scope>NUCLEOTIDE SEQUENCE [LARGE SCALE GENOMIC DNA]</scope>
    <source>
        <strain evidence="3 4">HHB12029</strain>
    </source>
</reference>
<dbReference type="EMBL" id="KV426060">
    <property type="protein sequence ID" value="KZV89946.1"/>
    <property type="molecule type" value="Genomic_DNA"/>
</dbReference>
<proteinExistence type="predicted"/>
<evidence type="ECO:0000313" key="4">
    <source>
        <dbReference type="Proteomes" id="UP000077266"/>
    </source>
</evidence>
<gene>
    <name evidence="3" type="ORF">EXIGLDRAFT_720847</name>
</gene>
<keyword evidence="4" id="KW-1185">Reference proteome</keyword>
<feature type="compositionally biased region" description="Gly residues" evidence="1">
    <location>
        <begin position="15"/>
        <end position="50"/>
    </location>
</feature>
<keyword evidence="2" id="KW-1133">Transmembrane helix</keyword>
<accession>A0A165G3W4</accession>
<protein>
    <submittedName>
        <fullName evidence="3">Uncharacterized protein</fullName>
    </submittedName>
</protein>
<dbReference type="OrthoDB" id="3365917at2759"/>
<evidence type="ECO:0000256" key="2">
    <source>
        <dbReference type="SAM" id="Phobius"/>
    </source>
</evidence>
<keyword evidence="2" id="KW-0472">Membrane</keyword>
<dbReference type="Proteomes" id="UP000077266">
    <property type="component" value="Unassembled WGS sequence"/>
</dbReference>